<dbReference type="RefSeq" id="WP_092614392.1">
    <property type="nucleotide sequence ID" value="NZ_FNCV01000001.1"/>
</dbReference>
<evidence type="ECO:0000313" key="4">
    <source>
        <dbReference type="Proteomes" id="UP000217076"/>
    </source>
</evidence>
<dbReference type="EMBL" id="FNCV01000001">
    <property type="protein sequence ID" value="SDG47718.1"/>
    <property type="molecule type" value="Genomic_DNA"/>
</dbReference>
<keyword evidence="4" id="KW-1185">Reference proteome</keyword>
<feature type="region of interest" description="Disordered" evidence="1">
    <location>
        <begin position="213"/>
        <end position="233"/>
    </location>
</feature>
<dbReference type="Pfam" id="PF04773">
    <property type="entry name" value="FecR"/>
    <property type="match status" value="1"/>
</dbReference>
<dbReference type="PANTHER" id="PTHR38731:SF3">
    <property type="entry name" value="BLL6125 PROTEIN"/>
    <property type="match status" value="1"/>
</dbReference>
<dbReference type="AlphaFoldDB" id="A0A1G7UK33"/>
<protein>
    <submittedName>
        <fullName evidence="3">FecR protein</fullName>
    </submittedName>
</protein>
<proteinExistence type="predicted"/>
<evidence type="ECO:0000313" key="3">
    <source>
        <dbReference type="EMBL" id="SDG47718.1"/>
    </source>
</evidence>
<dbReference type="Proteomes" id="UP000217076">
    <property type="component" value="Unassembled WGS sequence"/>
</dbReference>
<dbReference type="PANTHER" id="PTHR38731">
    <property type="entry name" value="LIPL45-RELATED LIPOPROTEIN-RELATED"/>
    <property type="match status" value="1"/>
</dbReference>
<gene>
    <name evidence="3" type="ORF">SAMN05421742_101350</name>
</gene>
<evidence type="ECO:0000256" key="1">
    <source>
        <dbReference type="SAM" id="MobiDB-lite"/>
    </source>
</evidence>
<organism evidence="3 4">
    <name type="scientific">Roseospirillum parvum</name>
    <dbReference type="NCBI Taxonomy" id="83401"/>
    <lineage>
        <taxon>Bacteria</taxon>
        <taxon>Pseudomonadati</taxon>
        <taxon>Pseudomonadota</taxon>
        <taxon>Alphaproteobacteria</taxon>
        <taxon>Rhodospirillales</taxon>
        <taxon>Rhodospirillaceae</taxon>
        <taxon>Roseospirillum</taxon>
    </lineage>
</organism>
<evidence type="ECO:0000259" key="2">
    <source>
        <dbReference type="Pfam" id="PF04773"/>
    </source>
</evidence>
<dbReference type="STRING" id="83401.SAMN05421742_101350"/>
<feature type="domain" description="FecR protein" evidence="2">
    <location>
        <begin position="67"/>
        <end position="169"/>
    </location>
</feature>
<dbReference type="Gene3D" id="2.60.120.1440">
    <property type="match status" value="1"/>
</dbReference>
<reference evidence="4" key="1">
    <citation type="submission" date="2016-10" db="EMBL/GenBank/DDBJ databases">
        <authorList>
            <person name="Varghese N."/>
            <person name="Submissions S."/>
        </authorList>
    </citation>
    <scope>NUCLEOTIDE SEQUENCE [LARGE SCALE GENOMIC DNA]</scope>
    <source>
        <strain evidence="4">930I</strain>
    </source>
</reference>
<dbReference type="InterPro" id="IPR006860">
    <property type="entry name" value="FecR"/>
</dbReference>
<name>A0A1G7UK33_9PROT</name>
<sequence length="233" mass="24258">MPASVLRPVVLGLLVALALSPILPGPLLAAEFGETIGTVSRALAPADAIRRGQPIPLERGDAIRFGDDLTTGVDGRLEVVFTDDTRLTLGERSAVTVDSYVFTPAGGEGTWRLLSGVFRMVTGEIARRQPDKVTVATPVATIGIRGTDFWGGRLKDNPLAVLTLDGHIEVSAPGGRISLGPGEGAVFTSAEAAPSGVGPWTPAQVESAVRTVRFPDDSSWTPRPGSAPPASPY</sequence>
<accession>A0A1G7UK33</accession>
<dbReference type="OrthoDB" id="6038785at2"/>